<feature type="region of interest" description="Disordered" evidence="1">
    <location>
        <begin position="771"/>
        <end position="806"/>
    </location>
</feature>
<dbReference type="GO" id="GO:0090313">
    <property type="term" value="P:regulation of protein targeting to membrane"/>
    <property type="evidence" value="ECO:0007669"/>
    <property type="project" value="TreeGrafter"/>
</dbReference>
<proteinExistence type="predicted"/>
<dbReference type="EMBL" id="VWOX01000009">
    <property type="protein sequence ID" value="KAA5541876.1"/>
    <property type="molecule type" value="Genomic_DNA"/>
</dbReference>
<dbReference type="AlphaFoldDB" id="A0A5M6D546"/>
<dbReference type="PANTHER" id="PTHR30441:SF8">
    <property type="entry name" value="DUF748 DOMAIN-CONTAINING PROTEIN"/>
    <property type="match status" value="1"/>
</dbReference>
<accession>A0A5M6D546</accession>
<keyword evidence="2" id="KW-0472">Membrane</keyword>
<evidence type="ECO:0000313" key="4">
    <source>
        <dbReference type="Proteomes" id="UP000324479"/>
    </source>
</evidence>
<dbReference type="RefSeq" id="WP_150077610.1">
    <property type="nucleotide sequence ID" value="NZ_VWOX01000009.1"/>
</dbReference>
<name>A0A5M6D546_9BACT</name>
<comment type="caution">
    <text evidence="3">The sequence shown here is derived from an EMBL/GenBank/DDBJ whole genome shotgun (WGS) entry which is preliminary data.</text>
</comment>
<feature type="region of interest" description="Disordered" evidence="1">
    <location>
        <begin position="826"/>
        <end position="846"/>
    </location>
</feature>
<dbReference type="PANTHER" id="PTHR30441">
    <property type="entry name" value="DUF748 DOMAIN-CONTAINING PROTEIN"/>
    <property type="match status" value="1"/>
</dbReference>
<feature type="transmembrane region" description="Helical" evidence="2">
    <location>
        <begin position="30"/>
        <end position="52"/>
    </location>
</feature>
<sequence>METENYLLDDIERSQQEETRRRRENRSRRYRRTLMIGLGFLALIVLAAPSLISHTGVASTMLATRADQQGWVATADAIDVGWITPLSIRNLTLVGKERESKIQIERIDTSLTVLDLLRLDVQQIGEITVRGAEVDCTVFPGGSSIETDLTDLLTTDDSDASEPVRADIRVQNLKANIKDAQTKQRWVLDQSNLDVLIDGQRIEGDLAGVVEEPGGSGGAIQSHFVWHPVTNPNLAVPITPVSGHPDASNNPEWELSLKAESFPLSVMNLASCRFGQAAATMPDQFFGDTTGKVRLTGRPGGTMQAAIGDLRIRNLQLSHSAPEDASPKHWNNELATLDGELSLSGGWLFGHGLELTTDFASATLDGAFPTTMTLTGAEDNPLSWLQTLDGKARVDVDLAALDRAMPGLIPLRSDAQLVSGRLSGSIENTLPGAPAAETAIPAGASADPSSGRKSNLELRSDAIRARAGGRAVVIEPIKLTAMVSSENGALRADQFALSSSFASASGSGTLQRGDADLEIDFGRFYTMLRPIIDLSEGSLGGTASGRIRWNVRPGNQPDVETWQLRGDGEANNLLVTLPGGTRFKRAIVRGEVSAEGRWRGQSLQELTSADVTLHSTGVLAKAALVEPVQNPSADSMYAVRLSGDGRLENLAESLRPWLPESIRDAEGRIVGSATGQISRSKGSLSRADFDLYQPRIAYADQWFSQPNVTVHFQGVLDWPSGSLAAQDLTVVGEALSLAVQGDAGPEQTNLDVAWKLDLERLQQSVGASVARARPNPVQPASYRATREEPYRWSGQCQGKSKITGDGNQWTIDSTASATSLAIAAPRKAQPVPPGTPRLRGDGSDGDDQRLWYEPRLQVQGPIELNGETGAVKISELQVACDWFAGTLTGNLDRKDDQTSLVLQGPSKWKMDVVAARLSEMVGTRIEATGLHETPFKLKLKTHPVDPLTLALESELGWEACKVAGVSLGRATLPFSLSEDSLKIAPATIPIVSLAPNRSGIDSPRGGGAASSGGNLEFAAEVHYATTPATIRVKSGSKIDSLQITPETASSWLAYLAPLAAGATRIEGNLSATLDETLIVVGDPSASVVRGSLDIRRMQLASGPLANQLVLGLRQIKSLTQLASGKPAPAADGEKALIEMAPQTVDFSFENGVATHQRMYFQVDRAQIMTSGRVNLQQQLDMIAQIPLDARWLGNDLQGLAGETLTFPVTGTLSQPRLDLAAVRDVVTRLGSKAGAELIQNRLDSVIQKQLGSGLDQFNSGLEKILGF</sequence>
<evidence type="ECO:0000256" key="1">
    <source>
        <dbReference type="SAM" id="MobiDB-lite"/>
    </source>
</evidence>
<dbReference type="Proteomes" id="UP000324479">
    <property type="component" value="Unassembled WGS sequence"/>
</dbReference>
<feature type="compositionally biased region" description="Polar residues" evidence="1">
    <location>
        <begin position="794"/>
        <end position="806"/>
    </location>
</feature>
<evidence type="ECO:0000256" key="2">
    <source>
        <dbReference type="SAM" id="Phobius"/>
    </source>
</evidence>
<dbReference type="GO" id="GO:0005886">
    <property type="term" value="C:plasma membrane"/>
    <property type="evidence" value="ECO:0007669"/>
    <property type="project" value="TreeGrafter"/>
</dbReference>
<organism evidence="3 4">
    <name type="scientific">Roseiconus nitratireducens</name>
    <dbReference type="NCBI Taxonomy" id="2605748"/>
    <lineage>
        <taxon>Bacteria</taxon>
        <taxon>Pseudomonadati</taxon>
        <taxon>Planctomycetota</taxon>
        <taxon>Planctomycetia</taxon>
        <taxon>Pirellulales</taxon>
        <taxon>Pirellulaceae</taxon>
        <taxon>Roseiconus</taxon>
    </lineage>
</organism>
<feature type="region of interest" description="Disordered" evidence="1">
    <location>
        <begin position="1"/>
        <end position="26"/>
    </location>
</feature>
<gene>
    <name evidence="3" type="ORF">FYK55_16895</name>
</gene>
<evidence type="ECO:0000313" key="3">
    <source>
        <dbReference type="EMBL" id="KAA5541876.1"/>
    </source>
</evidence>
<keyword evidence="4" id="KW-1185">Reference proteome</keyword>
<feature type="compositionally biased region" description="Basic and acidic residues" evidence="1">
    <location>
        <begin position="10"/>
        <end position="21"/>
    </location>
</feature>
<dbReference type="InterPro" id="IPR052894">
    <property type="entry name" value="AsmA-related"/>
</dbReference>
<reference evidence="3 4" key="1">
    <citation type="submission" date="2019-08" db="EMBL/GenBank/DDBJ databases">
        <authorList>
            <person name="Dhanesh K."/>
            <person name="Kumar G."/>
            <person name="Sasikala C."/>
            <person name="Venkata Ramana C."/>
        </authorList>
    </citation>
    <scope>NUCLEOTIDE SEQUENCE [LARGE SCALE GENOMIC DNA]</scope>
    <source>
        <strain evidence="3 4">JC645</strain>
    </source>
</reference>
<protein>
    <submittedName>
        <fullName evidence="3">Uncharacterized protein</fullName>
    </submittedName>
</protein>
<keyword evidence="2" id="KW-0812">Transmembrane</keyword>
<keyword evidence="2" id="KW-1133">Transmembrane helix</keyword>